<dbReference type="Pfam" id="PF00175">
    <property type="entry name" value="NAD_binding_1"/>
    <property type="match status" value="1"/>
</dbReference>
<comment type="cofactor">
    <cofactor evidence="1">
        <name>[2Fe-2S] cluster</name>
        <dbReference type="ChEBI" id="CHEBI:190135"/>
    </cofactor>
    <text evidence="1">Binds 1 [2Fe-2S] cluster per subunit.</text>
</comment>
<comment type="caution">
    <text evidence="3">The sequence shown here is derived from an EMBL/GenBank/DDBJ whole genome shotgun (WGS) entry which is preliminary data.</text>
</comment>
<dbReference type="PRINTS" id="PR00371">
    <property type="entry name" value="FPNCR"/>
</dbReference>
<dbReference type="InterPro" id="IPR017938">
    <property type="entry name" value="Riboflavin_synthase-like_b-brl"/>
</dbReference>
<reference evidence="3" key="1">
    <citation type="journal article" date="2020" name="mSystems">
        <title>Genome- and Community-Level Interaction Insights into Carbon Utilization and Element Cycling Functions of Hydrothermarchaeota in Hydrothermal Sediment.</title>
        <authorList>
            <person name="Zhou Z."/>
            <person name="Liu Y."/>
            <person name="Xu W."/>
            <person name="Pan J."/>
            <person name="Luo Z.H."/>
            <person name="Li M."/>
        </authorList>
    </citation>
    <scope>NUCLEOTIDE SEQUENCE [LARGE SCALE GENOMIC DNA]</scope>
    <source>
        <strain evidence="3">SpSt-853</strain>
    </source>
</reference>
<dbReference type="InterPro" id="IPR017927">
    <property type="entry name" value="FAD-bd_FR_type"/>
</dbReference>
<dbReference type="PRINTS" id="PR00406">
    <property type="entry name" value="CYTB5RDTASE"/>
</dbReference>
<dbReference type="PANTHER" id="PTHR43513">
    <property type="entry name" value="DIHYDROOROTATE DEHYDROGENASE B (NAD(+)), ELECTRON TRANSFER SUBUNIT"/>
    <property type="match status" value="1"/>
</dbReference>
<dbReference type="PIRSF" id="PIRSF006816">
    <property type="entry name" value="Cyc3_hyd_g"/>
    <property type="match status" value="1"/>
</dbReference>
<feature type="binding site" evidence="1">
    <location>
        <position position="253"/>
    </location>
    <ligand>
        <name>[2Fe-2S] cluster</name>
        <dbReference type="ChEBI" id="CHEBI:190135"/>
    </ligand>
</feature>
<dbReference type="AlphaFoldDB" id="A0A7C5EMF4"/>
<feature type="binding site" evidence="1">
    <location>
        <position position="269"/>
    </location>
    <ligand>
        <name>[2Fe-2S] cluster</name>
        <dbReference type="ChEBI" id="CHEBI:190135"/>
    </ligand>
</feature>
<dbReference type="InterPro" id="IPR001709">
    <property type="entry name" value="Flavoprot_Pyr_Nucl_cyt_Rdtase"/>
</dbReference>
<accession>A0A7C5EMF4</accession>
<dbReference type="SUPFAM" id="SSF63380">
    <property type="entry name" value="Riboflavin synthase domain-like"/>
    <property type="match status" value="1"/>
</dbReference>
<dbReference type="PROSITE" id="PS51384">
    <property type="entry name" value="FAD_FR"/>
    <property type="match status" value="1"/>
</dbReference>
<keyword evidence="1" id="KW-0411">Iron-sulfur</keyword>
<proteinExistence type="predicted"/>
<protein>
    <submittedName>
        <fullName evidence="3">Ni/Fe hydrogenase subunit gamma</fullName>
    </submittedName>
</protein>
<keyword evidence="1" id="KW-0001">2Fe-2S</keyword>
<dbReference type="GO" id="GO:0050660">
    <property type="term" value="F:flavin adenine dinucleotide binding"/>
    <property type="evidence" value="ECO:0007669"/>
    <property type="project" value="InterPro"/>
</dbReference>
<dbReference type="GO" id="GO:0016491">
    <property type="term" value="F:oxidoreductase activity"/>
    <property type="evidence" value="ECO:0007669"/>
    <property type="project" value="InterPro"/>
</dbReference>
<name>A0A7C5EMF4_9BACT</name>
<dbReference type="GO" id="GO:0046872">
    <property type="term" value="F:metal ion binding"/>
    <property type="evidence" value="ECO:0007669"/>
    <property type="project" value="UniProtKB-KW"/>
</dbReference>
<gene>
    <name evidence="3" type="ORF">ENW48_07135</name>
</gene>
<feature type="domain" description="FAD-binding FR-type" evidence="2">
    <location>
        <begin position="19"/>
        <end position="117"/>
    </location>
</feature>
<dbReference type="PANTHER" id="PTHR43513:SF1">
    <property type="entry name" value="ANAEROBIC SULFITE REDUCTASE SUBUNIT B"/>
    <property type="match status" value="1"/>
</dbReference>
<dbReference type="InterPro" id="IPR050353">
    <property type="entry name" value="PyrK_electron_transfer"/>
</dbReference>
<evidence type="ECO:0000259" key="2">
    <source>
        <dbReference type="PROSITE" id="PS51384"/>
    </source>
</evidence>
<dbReference type="InterPro" id="IPR039261">
    <property type="entry name" value="FNR_nucleotide-bd"/>
</dbReference>
<dbReference type="Pfam" id="PF10418">
    <property type="entry name" value="DHODB_Fe-S_bind"/>
    <property type="match status" value="1"/>
</dbReference>
<dbReference type="SUPFAM" id="SSF52343">
    <property type="entry name" value="Ferredoxin reductase-like, C-terminal NADP-linked domain"/>
    <property type="match status" value="1"/>
</dbReference>
<organism evidence="3">
    <name type="scientific">Desulfobacca acetoxidans</name>
    <dbReference type="NCBI Taxonomy" id="60893"/>
    <lineage>
        <taxon>Bacteria</taxon>
        <taxon>Pseudomonadati</taxon>
        <taxon>Thermodesulfobacteriota</taxon>
        <taxon>Desulfobaccia</taxon>
        <taxon>Desulfobaccales</taxon>
        <taxon>Desulfobaccaceae</taxon>
        <taxon>Desulfobacca</taxon>
    </lineage>
</organism>
<sequence length="289" mass="32257">MAPEPQLPETRRSGESGYLLPQLFRVESRRRETRDIYTLTLTAVEEGRKWPFAPGQFNMLSVFGLGEVPISISGDPARPGHLVHTIRAVGAVTRSLCRLERGAVLGVRGPFGTCWPLKEAEERDLVIVAGGLGLAPLRGAIYHALAHRAAYGNVELIYGTRTPEDILYYKELQAWRGRFDVRVHVTVDTAPPSWRGNVGVVTRLIDRARFDGPHTVAFVCGPGVMMRFTVQELLTRGLTLDNIYVSLERNMQCGLGLCGHCQLGPVFICRDGPVFPYSRVKDWFERREA</sequence>
<dbReference type="Gene3D" id="2.40.30.10">
    <property type="entry name" value="Translation factors"/>
    <property type="match status" value="1"/>
</dbReference>
<keyword evidence="1" id="KW-0479">Metal-binding</keyword>
<dbReference type="InterPro" id="IPR019480">
    <property type="entry name" value="Dihydroorotate_DH_Fe-S-bd"/>
</dbReference>
<evidence type="ECO:0000256" key="1">
    <source>
        <dbReference type="PIRSR" id="PIRSR006816-2"/>
    </source>
</evidence>
<feature type="binding site" evidence="1">
    <location>
        <position position="261"/>
    </location>
    <ligand>
        <name>[2Fe-2S] cluster</name>
        <dbReference type="ChEBI" id="CHEBI:190135"/>
    </ligand>
</feature>
<dbReference type="GO" id="GO:0006221">
    <property type="term" value="P:pyrimidine nucleotide biosynthetic process"/>
    <property type="evidence" value="ECO:0007669"/>
    <property type="project" value="InterPro"/>
</dbReference>
<dbReference type="GO" id="GO:0051537">
    <property type="term" value="F:2 iron, 2 sulfur cluster binding"/>
    <property type="evidence" value="ECO:0007669"/>
    <property type="project" value="UniProtKB-KW"/>
</dbReference>
<dbReference type="InterPro" id="IPR012165">
    <property type="entry name" value="Cyt_c3_hydrogenase_gsu"/>
</dbReference>
<feature type="binding site" evidence="1">
    <location>
        <position position="258"/>
    </location>
    <ligand>
        <name>[2Fe-2S] cluster</name>
        <dbReference type="ChEBI" id="CHEBI:190135"/>
    </ligand>
</feature>
<keyword evidence="1" id="KW-0408">Iron</keyword>
<dbReference type="CDD" id="cd06221">
    <property type="entry name" value="sulfite_reductase_like"/>
    <property type="match status" value="1"/>
</dbReference>
<dbReference type="InterPro" id="IPR001433">
    <property type="entry name" value="OxRdtase_FAD/NAD-bd"/>
</dbReference>
<evidence type="ECO:0000313" key="3">
    <source>
        <dbReference type="EMBL" id="HGZ11977.1"/>
    </source>
</evidence>
<dbReference type="Gene3D" id="3.40.50.80">
    <property type="entry name" value="Nucleotide-binding domain of ferredoxin-NADP reductase (FNR) module"/>
    <property type="match status" value="1"/>
</dbReference>
<dbReference type="EMBL" id="DTKJ01000050">
    <property type="protein sequence ID" value="HGZ11977.1"/>
    <property type="molecule type" value="Genomic_DNA"/>
</dbReference>